<gene>
    <name evidence="2" type="ORF">HNO88_002943</name>
</gene>
<sequence length="112" mass="11745">MKKIALAAFASAAALAALASPALAMETKRSSAPAAEPSRELLALQARMQTLVDAWNAEPGTRDAVKTDFTRAQNAYSNARTADQKHDTAAFDRQVAAFGPAYDKVCASLSGC</sequence>
<keyword evidence="3" id="KW-1185">Reference proteome</keyword>
<evidence type="ECO:0000256" key="1">
    <source>
        <dbReference type="SAM" id="SignalP"/>
    </source>
</evidence>
<reference evidence="2 3" key="1">
    <citation type="submission" date="2020-08" db="EMBL/GenBank/DDBJ databases">
        <title>Functional genomics of gut bacteria from endangered species of beetles.</title>
        <authorList>
            <person name="Carlos-Shanley C."/>
        </authorList>
    </citation>
    <scope>NUCLEOTIDE SEQUENCE [LARGE SCALE GENOMIC DNA]</scope>
    <source>
        <strain evidence="2 3">S00245</strain>
    </source>
</reference>
<comment type="caution">
    <text evidence="2">The sequence shown here is derived from an EMBL/GenBank/DDBJ whole genome shotgun (WGS) entry which is preliminary data.</text>
</comment>
<evidence type="ECO:0000313" key="2">
    <source>
        <dbReference type="EMBL" id="MBB4859614.1"/>
    </source>
</evidence>
<feature type="signal peptide" evidence="1">
    <location>
        <begin position="1"/>
        <end position="24"/>
    </location>
</feature>
<keyword evidence="1" id="KW-0732">Signal</keyword>
<dbReference type="EMBL" id="JACHLR010000013">
    <property type="protein sequence ID" value="MBB4859614.1"/>
    <property type="molecule type" value="Genomic_DNA"/>
</dbReference>
<dbReference type="Proteomes" id="UP000555448">
    <property type="component" value="Unassembled WGS sequence"/>
</dbReference>
<dbReference type="AlphaFoldDB" id="A0A7W7KC93"/>
<accession>A0A7W7KC93</accession>
<feature type="chain" id="PRO_5030686073" evidence="1">
    <location>
        <begin position="25"/>
        <end position="112"/>
    </location>
</feature>
<organism evidence="2 3">
    <name type="scientific">Novosphingobium chloroacetimidivorans</name>
    <dbReference type="NCBI Taxonomy" id="1428314"/>
    <lineage>
        <taxon>Bacteria</taxon>
        <taxon>Pseudomonadati</taxon>
        <taxon>Pseudomonadota</taxon>
        <taxon>Alphaproteobacteria</taxon>
        <taxon>Sphingomonadales</taxon>
        <taxon>Sphingomonadaceae</taxon>
        <taxon>Novosphingobium</taxon>
    </lineage>
</organism>
<proteinExistence type="predicted"/>
<name>A0A7W7KC93_9SPHN</name>
<evidence type="ECO:0000313" key="3">
    <source>
        <dbReference type="Proteomes" id="UP000555448"/>
    </source>
</evidence>
<protein>
    <submittedName>
        <fullName evidence="2">ABC-type glycerol-3-phosphate transport system substrate-binding protein</fullName>
    </submittedName>
</protein>
<dbReference type="RefSeq" id="WP_184246849.1">
    <property type="nucleotide sequence ID" value="NZ_JACHLR010000013.1"/>
</dbReference>